<protein>
    <recommendedName>
        <fullName evidence="4">TIL domain-containing protein</fullName>
    </recommendedName>
</protein>
<evidence type="ECO:0000313" key="6">
    <source>
        <dbReference type="Proteomes" id="UP001303046"/>
    </source>
</evidence>
<dbReference type="InterPro" id="IPR051368">
    <property type="entry name" value="SerProtInhib-TIL_Domain"/>
</dbReference>
<dbReference type="InterPro" id="IPR002919">
    <property type="entry name" value="TIL_dom"/>
</dbReference>
<keyword evidence="6" id="KW-1185">Reference proteome</keyword>
<accession>A0ABR1DBR7</accession>
<dbReference type="Pfam" id="PF01826">
    <property type="entry name" value="TIL"/>
    <property type="match status" value="3"/>
</dbReference>
<evidence type="ECO:0000256" key="1">
    <source>
        <dbReference type="ARBA" id="ARBA00022690"/>
    </source>
</evidence>
<reference evidence="5 6" key="1">
    <citation type="submission" date="2023-08" db="EMBL/GenBank/DDBJ databases">
        <title>A Necator americanus chromosomal reference genome.</title>
        <authorList>
            <person name="Ilik V."/>
            <person name="Petrzelkova K.J."/>
            <person name="Pardy F."/>
            <person name="Fuh T."/>
            <person name="Niatou-Singa F.S."/>
            <person name="Gouil Q."/>
            <person name="Baker L."/>
            <person name="Ritchie M.E."/>
            <person name="Jex A.R."/>
            <person name="Gazzola D."/>
            <person name="Li H."/>
            <person name="Toshio Fujiwara R."/>
            <person name="Zhan B."/>
            <person name="Aroian R.V."/>
            <person name="Pafco B."/>
            <person name="Schwarz E.M."/>
        </authorList>
    </citation>
    <scope>NUCLEOTIDE SEQUENCE [LARGE SCALE GENOMIC DNA]</scope>
    <source>
        <strain evidence="5 6">Aroian</strain>
        <tissue evidence="5">Whole animal</tissue>
    </source>
</reference>
<dbReference type="PANTHER" id="PTHR23259">
    <property type="entry name" value="RIDDLE"/>
    <property type="match status" value="1"/>
</dbReference>
<dbReference type="Gene3D" id="2.10.25.10">
    <property type="entry name" value="Laminin"/>
    <property type="match status" value="3"/>
</dbReference>
<gene>
    <name evidence="5" type="primary">Necator_chrIV.g14172</name>
    <name evidence="5" type="ORF">RB195_000878</name>
</gene>
<name>A0ABR1DBR7_NECAM</name>
<keyword evidence="1" id="KW-0646">Protease inhibitor</keyword>
<keyword evidence="3" id="KW-1015">Disulfide bond</keyword>
<evidence type="ECO:0000256" key="3">
    <source>
        <dbReference type="ARBA" id="ARBA00023157"/>
    </source>
</evidence>
<feature type="domain" description="TIL" evidence="4">
    <location>
        <begin position="74"/>
        <end position="122"/>
    </location>
</feature>
<keyword evidence="2" id="KW-0722">Serine protease inhibitor</keyword>
<evidence type="ECO:0000313" key="5">
    <source>
        <dbReference type="EMBL" id="KAK6747935.1"/>
    </source>
</evidence>
<evidence type="ECO:0000259" key="4">
    <source>
        <dbReference type="Pfam" id="PF01826"/>
    </source>
</evidence>
<dbReference type="Proteomes" id="UP001303046">
    <property type="component" value="Unassembled WGS sequence"/>
</dbReference>
<dbReference type="SUPFAM" id="SSF57567">
    <property type="entry name" value="Serine protease inhibitors"/>
    <property type="match status" value="3"/>
</dbReference>
<dbReference type="EMBL" id="JAVFWL010000004">
    <property type="protein sequence ID" value="KAK6747935.1"/>
    <property type="molecule type" value="Genomic_DNA"/>
</dbReference>
<dbReference type="PANTHER" id="PTHR23259:SF70">
    <property type="entry name" value="ACCESSORY GLAND PROTEIN ACP62F-RELATED"/>
    <property type="match status" value="1"/>
</dbReference>
<dbReference type="InterPro" id="IPR036084">
    <property type="entry name" value="Ser_inhib-like_sf"/>
</dbReference>
<feature type="domain" description="TIL" evidence="4">
    <location>
        <begin position="40"/>
        <end position="67"/>
    </location>
</feature>
<evidence type="ECO:0000256" key="2">
    <source>
        <dbReference type="ARBA" id="ARBA00022900"/>
    </source>
</evidence>
<feature type="domain" description="TIL" evidence="4">
    <location>
        <begin position="129"/>
        <end position="183"/>
    </location>
</feature>
<dbReference type="CDD" id="cd19941">
    <property type="entry name" value="TIL"/>
    <property type="match status" value="3"/>
</dbReference>
<organism evidence="5 6">
    <name type="scientific">Necator americanus</name>
    <name type="common">Human hookworm</name>
    <dbReference type="NCBI Taxonomy" id="51031"/>
    <lineage>
        <taxon>Eukaryota</taxon>
        <taxon>Metazoa</taxon>
        <taxon>Ecdysozoa</taxon>
        <taxon>Nematoda</taxon>
        <taxon>Chromadorea</taxon>
        <taxon>Rhabditida</taxon>
        <taxon>Rhabditina</taxon>
        <taxon>Rhabditomorpha</taxon>
        <taxon>Strongyloidea</taxon>
        <taxon>Ancylostomatidae</taxon>
        <taxon>Bunostominae</taxon>
        <taxon>Necator</taxon>
    </lineage>
</organism>
<comment type="caution">
    <text evidence="5">The sequence shown here is derived from an EMBL/GenBank/DDBJ whole genome shotgun (WGS) entry which is preliminary data.</text>
</comment>
<sequence length="279" mass="30299">MDMLLRETVRVQKWDYKVLFSVMTMLRAGAKIWNEIFHMVACTDVCRQGCQCIPGFLRNSDGKCVENCNGDSDCPPNQQYVTCGGCEPTCDVPKPEACLAVCIVGCQCLPGFLRDSDGNCVSTCPGKPCGENEELKKQASTCEPTCADRNPICNKMAVLNVCRCKDGYIRDVTGGRCIPVEKCPTGCQVDTCLTIKCPPGTKCEQNTIFCIRAPCPQPPPQCVPITTVQPTTVIPPTSCEKIKCKPGEFCSVLFPLCQPDGPCPPPIARCYPRGGPEPV</sequence>
<proteinExistence type="predicted"/>